<feature type="region of interest" description="Disordered" evidence="1">
    <location>
        <begin position="110"/>
        <end position="135"/>
    </location>
</feature>
<feature type="compositionally biased region" description="Low complexity" evidence="1">
    <location>
        <begin position="14"/>
        <end position="31"/>
    </location>
</feature>
<proteinExistence type="predicted"/>
<feature type="region of interest" description="Disordered" evidence="1">
    <location>
        <begin position="1"/>
        <end position="32"/>
    </location>
</feature>
<protein>
    <recommendedName>
        <fullName evidence="4">RRM domain-containing protein</fullName>
    </recommendedName>
</protein>
<feature type="non-terminal residue" evidence="2">
    <location>
        <position position="507"/>
    </location>
</feature>
<feature type="compositionally biased region" description="Polar residues" evidence="1">
    <location>
        <begin position="165"/>
        <end position="176"/>
    </location>
</feature>
<dbReference type="VEuPathDB" id="FungiDB:C5L36_0A06620"/>
<dbReference type="Proteomes" id="UP000189274">
    <property type="component" value="Unassembled WGS sequence"/>
</dbReference>
<dbReference type="EMBL" id="MQVM01000212">
    <property type="protein sequence ID" value="ONH69283.1"/>
    <property type="molecule type" value="Genomic_DNA"/>
</dbReference>
<evidence type="ECO:0000313" key="2">
    <source>
        <dbReference type="EMBL" id="ONH69283.1"/>
    </source>
</evidence>
<name>A0A1V2LBP5_PICKU</name>
<evidence type="ECO:0000313" key="3">
    <source>
        <dbReference type="Proteomes" id="UP000189274"/>
    </source>
</evidence>
<accession>A0A1V2LBP5</accession>
<evidence type="ECO:0000256" key="1">
    <source>
        <dbReference type="SAM" id="MobiDB-lite"/>
    </source>
</evidence>
<gene>
    <name evidence="2" type="ORF">BOH78_5420</name>
</gene>
<evidence type="ECO:0008006" key="4">
    <source>
        <dbReference type="Google" id="ProtNLM"/>
    </source>
</evidence>
<feature type="compositionally biased region" description="Polar residues" evidence="1">
    <location>
        <begin position="1"/>
        <end position="13"/>
    </location>
</feature>
<dbReference type="AlphaFoldDB" id="A0A1V2LBP5"/>
<sequence length="507" mass="55984">MLPKTQQSRLSPTQHQHLGLQAQPQAQPQSQTHVNVNVSANANTNTNTNTNTNANTNANANANANTNVKVQPQINFLPLPLSQPQLQSQVSVQQLQPPVSASAALGINTRHRSGTLPSSLSTNPIQQQTMTPPTSADFSLRMRSQSSLANSNALWDDQLSNASITSLDTTGNPSIHQQQQQQQYQQTRLRSYSNSNLDVPLASTPLAPSSFLTINEHVYPNGGSLRPRSQTFASPNQMLNQMNNINMPNNLPVNMQLNVNSFNMNDMNNINNLNNLNNINNINNLNNNTNNSMNLTNINNLSMNSLQLALQQQKQQKPLNRTSSFSVISNNQPLLLDNIQESSISITSTHTNPLLGPTDTLLIINIPNDPHISNSSNFNKILKNFGLVKSVRQIKCCDCPDLVIVAEFMDVESAINCRSQLNSYELYPGLKCSISFAKILEINNNLSIEDFTKVQNFVLSENPKLELDTDTLKSLIDNSLNYKNIKANDLGPLPPILNHKQFDNPSL</sequence>
<organism evidence="2 3">
    <name type="scientific">Pichia kudriavzevii</name>
    <name type="common">Yeast</name>
    <name type="synonym">Issatchenkia orientalis</name>
    <dbReference type="NCBI Taxonomy" id="4909"/>
    <lineage>
        <taxon>Eukaryota</taxon>
        <taxon>Fungi</taxon>
        <taxon>Dikarya</taxon>
        <taxon>Ascomycota</taxon>
        <taxon>Saccharomycotina</taxon>
        <taxon>Pichiomycetes</taxon>
        <taxon>Pichiales</taxon>
        <taxon>Pichiaceae</taxon>
        <taxon>Pichia</taxon>
    </lineage>
</organism>
<comment type="caution">
    <text evidence="2">The sequence shown here is derived from an EMBL/GenBank/DDBJ whole genome shotgun (WGS) entry which is preliminary data.</text>
</comment>
<feature type="compositionally biased region" description="Polar residues" evidence="1">
    <location>
        <begin position="115"/>
        <end position="135"/>
    </location>
</feature>
<reference evidence="3" key="1">
    <citation type="journal article" date="2017" name="Genome Announc.">
        <title>Genome sequences of Cyberlindnera fabianii 65, Pichia kudriavzevii 129, and Saccharomyces cerevisiae 131 isolated from fermented masau fruits in Zimbabwe.</title>
        <authorList>
            <person name="van Rijswijck I.M.H."/>
            <person name="Derks M.F.L."/>
            <person name="Abee T."/>
            <person name="de Ridder D."/>
            <person name="Smid E.J."/>
        </authorList>
    </citation>
    <scope>NUCLEOTIDE SEQUENCE [LARGE SCALE GENOMIC DNA]</scope>
    <source>
        <strain evidence="3">129</strain>
    </source>
</reference>
<feature type="region of interest" description="Disordered" evidence="1">
    <location>
        <begin position="165"/>
        <end position="185"/>
    </location>
</feature>